<evidence type="ECO:0000313" key="2">
    <source>
        <dbReference type="Proteomes" id="UP000629098"/>
    </source>
</evidence>
<dbReference type="Proteomes" id="UP000629098">
    <property type="component" value="Unassembled WGS sequence"/>
</dbReference>
<organism evidence="1 2">
    <name type="scientific">Iningainema tapete BLCC-T55</name>
    <dbReference type="NCBI Taxonomy" id="2748662"/>
    <lineage>
        <taxon>Bacteria</taxon>
        <taxon>Bacillati</taxon>
        <taxon>Cyanobacteriota</taxon>
        <taxon>Cyanophyceae</taxon>
        <taxon>Nostocales</taxon>
        <taxon>Scytonemataceae</taxon>
        <taxon>Iningainema tapete</taxon>
    </lineage>
</organism>
<proteinExistence type="predicted"/>
<gene>
    <name evidence="1" type="ORF">ICL16_37595</name>
</gene>
<accession>A0A8J6XWE4</accession>
<dbReference type="EMBL" id="JACXAE010000111">
    <property type="protein sequence ID" value="MBD2777607.1"/>
    <property type="molecule type" value="Genomic_DNA"/>
</dbReference>
<keyword evidence="2" id="KW-1185">Reference proteome</keyword>
<dbReference type="AlphaFoldDB" id="A0A8J6XWE4"/>
<comment type="caution">
    <text evidence="1">The sequence shown here is derived from an EMBL/GenBank/DDBJ whole genome shotgun (WGS) entry which is preliminary data.</text>
</comment>
<sequence>MTELLRQVIAEIEKLPEDQQNAIASRLLAELKQEPENLLLQQLASTEAVVWSPYEAYEAAQTLSELLAAAKQEDNA</sequence>
<dbReference type="RefSeq" id="WP_190836742.1">
    <property type="nucleotide sequence ID" value="NZ_CAWPPI010000111.1"/>
</dbReference>
<protein>
    <submittedName>
        <fullName evidence="1">Uncharacterized protein</fullName>
    </submittedName>
</protein>
<evidence type="ECO:0000313" key="1">
    <source>
        <dbReference type="EMBL" id="MBD2777607.1"/>
    </source>
</evidence>
<reference evidence="1" key="1">
    <citation type="submission" date="2020-09" db="EMBL/GenBank/DDBJ databases">
        <title>Iningainema tapete sp. nov. (Scytonemataceae, Cyanobacteria) from greenhouses in central Florida (USA) produces two types of nodularin with biosynthetic potential for microcystin-LR and anabaenopeptins.</title>
        <authorList>
            <person name="Berthold D.E."/>
            <person name="Lefler F.W."/>
            <person name="Huang I.-S."/>
            <person name="Abdulla H."/>
            <person name="Zimba P.V."/>
            <person name="Laughinghouse H.D. IV."/>
        </authorList>
    </citation>
    <scope>NUCLEOTIDE SEQUENCE</scope>
    <source>
        <strain evidence="1">BLCCT55</strain>
    </source>
</reference>
<name>A0A8J6XWE4_9CYAN</name>